<evidence type="ECO:0000256" key="2">
    <source>
        <dbReference type="ARBA" id="ARBA00023012"/>
    </source>
</evidence>
<dbReference type="Pfam" id="PF00072">
    <property type="entry name" value="Response_reg"/>
    <property type="match status" value="1"/>
</dbReference>
<dbReference type="PANTHER" id="PTHR48111">
    <property type="entry name" value="REGULATOR OF RPOS"/>
    <property type="match status" value="1"/>
</dbReference>
<proteinExistence type="predicted"/>
<dbReference type="Proteomes" id="UP000664277">
    <property type="component" value="Unassembled WGS sequence"/>
</dbReference>
<feature type="modified residue" description="4-aspartylphosphate" evidence="6">
    <location>
        <position position="52"/>
    </location>
</feature>
<dbReference type="PROSITE" id="PS50110">
    <property type="entry name" value="RESPONSE_REGULATORY"/>
    <property type="match status" value="1"/>
</dbReference>
<dbReference type="GO" id="GO:0032993">
    <property type="term" value="C:protein-DNA complex"/>
    <property type="evidence" value="ECO:0007669"/>
    <property type="project" value="TreeGrafter"/>
</dbReference>
<feature type="domain" description="Response regulatory" evidence="8">
    <location>
        <begin position="3"/>
        <end position="117"/>
    </location>
</feature>
<feature type="DNA-binding region" description="OmpR/PhoB-type" evidence="7">
    <location>
        <begin position="125"/>
        <end position="225"/>
    </location>
</feature>
<dbReference type="SMART" id="SM00862">
    <property type="entry name" value="Trans_reg_C"/>
    <property type="match status" value="1"/>
</dbReference>
<dbReference type="AlphaFoldDB" id="A0A8J7P974"/>
<accession>A0A8J7P974</accession>
<dbReference type="InterPro" id="IPR001867">
    <property type="entry name" value="OmpR/PhoB-type_DNA-bd"/>
</dbReference>
<organism evidence="10 11">
    <name type="scientific">Candidatus Obscuribacter phosphatis</name>
    <dbReference type="NCBI Taxonomy" id="1906157"/>
    <lineage>
        <taxon>Bacteria</taxon>
        <taxon>Bacillati</taxon>
        <taxon>Candidatus Melainabacteria</taxon>
        <taxon>Candidatus Obscuribacterales</taxon>
        <taxon>Candidatus Obscuribacteraceae</taxon>
        <taxon>Candidatus Obscuribacter</taxon>
    </lineage>
</organism>
<dbReference type="GO" id="GO:0006355">
    <property type="term" value="P:regulation of DNA-templated transcription"/>
    <property type="evidence" value="ECO:0007669"/>
    <property type="project" value="InterPro"/>
</dbReference>
<evidence type="ECO:0000256" key="6">
    <source>
        <dbReference type="PROSITE-ProRule" id="PRU00169"/>
    </source>
</evidence>
<gene>
    <name evidence="10" type="ORF">J0M35_12990</name>
</gene>
<evidence type="ECO:0000256" key="4">
    <source>
        <dbReference type="ARBA" id="ARBA00023125"/>
    </source>
</evidence>
<keyword evidence="2" id="KW-0902">Two-component regulatory system</keyword>
<dbReference type="SMART" id="SM00448">
    <property type="entry name" value="REC"/>
    <property type="match status" value="1"/>
</dbReference>
<evidence type="ECO:0000256" key="5">
    <source>
        <dbReference type="ARBA" id="ARBA00023163"/>
    </source>
</evidence>
<dbReference type="EMBL" id="JAFLCK010000018">
    <property type="protein sequence ID" value="MBN8661276.1"/>
    <property type="molecule type" value="Genomic_DNA"/>
</dbReference>
<evidence type="ECO:0000256" key="3">
    <source>
        <dbReference type="ARBA" id="ARBA00023015"/>
    </source>
</evidence>
<dbReference type="GO" id="GO:0000976">
    <property type="term" value="F:transcription cis-regulatory region binding"/>
    <property type="evidence" value="ECO:0007669"/>
    <property type="project" value="TreeGrafter"/>
</dbReference>
<dbReference type="GO" id="GO:0005829">
    <property type="term" value="C:cytosol"/>
    <property type="evidence" value="ECO:0007669"/>
    <property type="project" value="TreeGrafter"/>
</dbReference>
<dbReference type="InterPro" id="IPR036388">
    <property type="entry name" value="WH-like_DNA-bd_sf"/>
</dbReference>
<dbReference type="Pfam" id="PF00486">
    <property type="entry name" value="Trans_reg_C"/>
    <property type="match status" value="1"/>
</dbReference>
<keyword evidence="5" id="KW-0804">Transcription</keyword>
<dbReference type="PANTHER" id="PTHR48111:SF1">
    <property type="entry name" value="TWO-COMPONENT RESPONSE REGULATOR ORR33"/>
    <property type="match status" value="1"/>
</dbReference>
<protein>
    <submittedName>
        <fullName evidence="10">Response regulator transcription factor</fullName>
    </submittedName>
</protein>
<name>A0A8J7P974_9BACT</name>
<keyword evidence="4 7" id="KW-0238">DNA-binding</keyword>
<evidence type="ECO:0000256" key="1">
    <source>
        <dbReference type="ARBA" id="ARBA00022553"/>
    </source>
</evidence>
<dbReference type="CDD" id="cd00383">
    <property type="entry name" value="trans_reg_C"/>
    <property type="match status" value="1"/>
</dbReference>
<evidence type="ECO:0000256" key="7">
    <source>
        <dbReference type="PROSITE-ProRule" id="PRU01091"/>
    </source>
</evidence>
<dbReference type="InterPro" id="IPR011006">
    <property type="entry name" value="CheY-like_superfamily"/>
</dbReference>
<dbReference type="SUPFAM" id="SSF52172">
    <property type="entry name" value="CheY-like"/>
    <property type="match status" value="1"/>
</dbReference>
<keyword evidence="1 6" id="KW-0597">Phosphoprotein</keyword>
<dbReference type="Gene3D" id="3.40.50.2300">
    <property type="match status" value="1"/>
</dbReference>
<sequence length="226" mass="25128">MPKILLVEDDLDLADMLESWLSGEKYTVEVANDGAIGLELLRMSGFDVVVLDWDLPSMAGIDVLKEYRKGGGLAPIIMLTGKSEIADKESGLGTGADDYLTKPFAVRELSARIRALLRRPQGLQTTVFKCGNLELDASKHRVTVAGAEVHLLPRDFALLEFFMRHQDQVFSAEALISRVWSTDSDATPEGLRTAIKRIRKKIDVHEDETKSAIETIPRVGYRFRAV</sequence>
<evidence type="ECO:0000259" key="9">
    <source>
        <dbReference type="PROSITE" id="PS51755"/>
    </source>
</evidence>
<keyword evidence="3" id="KW-0805">Transcription regulation</keyword>
<feature type="domain" description="OmpR/PhoB-type" evidence="9">
    <location>
        <begin position="125"/>
        <end position="225"/>
    </location>
</feature>
<comment type="caution">
    <text evidence="10">The sequence shown here is derived from an EMBL/GenBank/DDBJ whole genome shotgun (WGS) entry which is preliminary data.</text>
</comment>
<evidence type="ECO:0000313" key="10">
    <source>
        <dbReference type="EMBL" id="MBN8661276.1"/>
    </source>
</evidence>
<dbReference type="Gene3D" id="6.10.250.690">
    <property type="match status" value="1"/>
</dbReference>
<dbReference type="PROSITE" id="PS51755">
    <property type="entry name" value="OMPR_PHOB"/>
    <property type="match status" value="1"/>
</dbReference>
<evidence type="ECO:0000259" key="8">
    <source>
        <dbReference type="PROSITE" id="PS50110"/>
    </source>
</evidence>
<dbReference type="Gene3D" id="1.10.10.10">
    <property type="entry name" value="Winged helix-like DNA-binding domain superfamily/Winged helix DNA-binding domain"/>
    <property type="match status" value="1"/>
</dbReference>
<dbReference type="GO" id="GO:0000156">
    <property type="term" value="F:phosphorelay response regulator activity"/>
    <property type="evidence" value="ECO:0007669"/>
    <property type="project" value="TreeGrafter"/>
</dbReference>
<dbReference type="InterPro" id="IPR001789">
    <property type="entry name" value="Sig_transdc_resp-reg_receiver"/>
</dbReference>
<dbReference type="InterPro" id="IPR039420">
    <property type="entry name" value="WalR-like"/>
</dbReference>
<evidence type="ECO:0000313" key="11">
    <source>
        <dbReference type="Proteomes" id="UP000664277"/>
    </source>
</evidence>
<reference evidence="10" key="1">
    <citation type="submission" date="2021-02" db="EMBL/GenBank/DDBJ databases">
        <title>Genome-Resolved Metagenomics of a Microbial Community Performing Photosynthetic Biological Nutrient Removal.</title>
        <authorList>
            <person name="Mcdaniel E.A."/>
        </authorList>
    </citation>
    <scope>NUCLEOTIDE SEQUENCE</scope>
    <source>
        <strain evidence="10">UWPOB_OBS1</strain>
    </source>
</reference>